<name>A0A9W6PHB1_9ACTN</name>
<gene>
    <name evidence="2" type="ORF">Kpho01_29450</name>
</gene>
<evidence type="ECO:0000313" key="2">
    <source>
        <dbReference type="EMBL" id="GLW54934.1"/>
    </source>
</evidence>
<feature type="compositionally biased region" description="Basic and acidic residues" evidence="1">
    <location>
        <begin position="51"/>
        <end position="61"/>
    </location>
</feature>
<proteinExistence type="predicted"/>
<sequence length="220" mass="23296">MSDPTPNVTTPGGGHHPELPTIGHMPRDETSAQRAARLRLGRLPGYVRQPDPARRGGEDGRTYKKGWEVRFTARSEAEITEIRELVAAAGFAPARPFFKGHQLIQPVYGIAAVQAYLAARESLEAAGTTLRTETRTETRTEAPTGAPTEIRTDPRTAGIPEQTRREPDSVAAAARAAESAAALAAATARAAAEAAARAGRAGREERTGGANRTGGAARER</sequence>
<feature type="compositionally biased region" description="Polar residues" evidence="1">
    <location>
        <begin position="1"/>
        <end position="10"/>
    </location>
</feature>
<protein>
    <submittedName>
        <fullName evidence="2">Uncharacterized protein</fullName>
    </submittedName>
</protein>
<organism evidence="2 3">
    <name type="scientific">Kitasatospora phosalacinea</name>
    <dbReference type="NCBI Taxonomy" id="2065"/>
    <lineage>
        <taxon>Bacteria</taxon>
        <taxon>Bacillati</taxon>
        <taxon>Actinomycetota</taxon>
        <taxon>Actinomycetes</taxon>
        <taxon>Kitasatosporales</taxon>
        <taxon>Streptomycetaceae</taxon>
        <taxon>Kitasatospora</taxon>
    </lineage>
</organism>
<accession>A0A9W6PHB1</accession>
<dbReference type="Proteomes" id="UP001165143">
    <property type="component" value="Unassembled WGS sequence"/>
</dbReference>
<feature type="compositionally biased region" description="Low complexity" evidence="1">
    <location>
        <begin position="188"/>
        <end position="199"/>
    </location>
</feature>
<feature type="compositionally biased region" description="Low complexity" evidence="1">
    <location>
        <begin position="208"/>
        <end position="220"/>
    </location>
</feature>
<reference evidence="2" key="1">
    <citation type="submission" date="2023-02" db="EMBL/GenBank/DDBJ databases">
        <title>Kitasatospora phosalacinea NBRC 14362.</title>
        <authorList>
            <person name="Ichikawa N."/>
            <person name="Sato H."/>
            <person name="Tonouchi N."/>
        </authorList>
    </citation>
    <scope>NUCLEOTIDE SEQUENCE</scope>
    <source>
        <strain evidence="2">NBRC 14362</strain>
    </source>
</reference>
<evidence type="ECO:0000256" key="1">
    <source>
        <dbReference type="SAM" id="MobiDB-lite"/>
    </source>
</evidence>
<evidence type="ECO:0000313" key="3">
    <source>
        <dbReference type="Proteomes" id="UP001165143"/>
    </source>
</evidence>
<feature type="region of interest" description="Disordered" evidence="1">
    <location>
        <begin position="127"/>
        <end position="173"/>
    </location>
</feature>
<comment type="caution">
    <text evidence="2">The sequence shown here is derived from an EMBL/GenBank/DDBJ whole genome shotgun (WGS) entry which is preliminary data.</text>
</comment>
<feature type="region of interest" description="Disordered" evidence="1">
    <location>
        <begin position="188"/>
        <end position="220"/>
    </location>
</feature>
<dbReference type="EMBL" id="BSRX01000015">
    <property type="protein sequence ID" value="GLW54934.1"/>
    <property type="molecule type" value="Genomic_DNA"/>
</dbReference>
<feature type="region of interest" description="Disordered" evidence="1">
    <location>
        <begin position="1"/>
        <end position="61"/>
    </location>
</feature>
<dbReference type="AlphaFoldDB" id="A0A9W6PHB1"/>